<feature type="transmembrane region" description="Helical" evidence="1">
    <location>
        <begin position="144"/>
        <end position="164"/>
    </location>
</feature>
<organism evidence="2 3">
    <name type="scientific">Mobiluncus mulieris</name>
    <dbReference type="NCBI Taxonomy" id="2052"/>
    <lineage>
        <taxon>Bacteria</taxon>
        <taxon>Bacillati</taxon>
        <taxon>Actinomycetota</taxon>
        <taxon>Actinomycetes</taxon>
        <taxon>Actinomycetales</taxon>
        <taxon>Actinomycetaceae</taxon>
        <taxon>Mobiluncus</taxon>
    </lineage>
</organism>
<keyword evidence="1" id="KW-0472">Membrane</keyword>
<dbReference type="EMBL" id="JABCUV010000004">
    <property type="protein sequence ID" value="NMW93105.1"/>
    <property type="molecule type" value="Genomic_DNA"/>
</dbReference>
<evidence type="ECO:0000313" key="3">
    <source>
        <dbReference type="Proteomes" id="UP000582487"/>
    </source>
</evidence>
<protein>
    <submittedName>
        <fullName evidence="2">Cell wall anchor protein</fullName>
    </submittedName>
</protein>
<dbReference type="AlphaFoldDB" id="A0A848RNN5"/>
<gene>
    <name evidence="2" type="ORF">HHJ74_05265</name>
</gene>
<sequence length="172" mass="17907">MQLRLKGKPRDLGAYNSTWRVADPAGNKTDIQVRVNVVDTTPPMIVMPKTLSLPACEAMVNLTYPIQILDSARDKAGNLATETGTIKIVACTPEEIEKALKNAPQVPDGLRDGYPDADISGSNNVGGNIGPRASAGAGTLAKTGVALGSLALVGAMAGLGVLAARKSRKQMR</sequence>
<evidence type="ECO:0000313" key="2">
    <source>
        <dbReference type="EMBL" id="NMW93105.1"/>
    </source>
</evidence>
<dbReference type="RefSeq" id="WP_004016099.1">
    <property type="nucleotide sequence ID" value="NZ_JABCUT010000013.1"/>
</dbReference>
<evidence type="ECO:0000256" key="1">
    <source>
        <dbReference type="SAM" id="Phobius"/>
    </source>
</evidence>
<dbReference type="Proteomes" id="UP000582487">
    <property type="component" value="Unassembled WGS sequence"/>
</dbReference>
<reference evidence="2 3" key="1">
    <citation type="submission" date="2020-04" db="EMBL/GenBank/DDBJ databases">
        <title>Antimicrobial susceptibility and clonality of vaginal-derived multi-drug resistant Mobiluncus isolates in China.</title>
        <authorList>
            <person name="Zhang X."/>
        </authorList>
    </citation>
    <scope>NUCLEOTIDE SEQUENCE [LARGE SCALE GENOMIC DNA]</scope>
    <source>
        <strain evidence="2 3">7</strain>
    </source>
</reference>
<accession>A0A848RNN5</accession>
<keyword evidence="1" id="KW-0812">Transmembrane</keyword>
<comment type="caution">
    <text evidence="2">The sequence shown here is derived from an EMBL/GenBank/DDBJ whole genome shotgun (WGS) entry which is preliminary data.</text>
</comment>
<name>A0A848RNN5_9ACTO</name>
<keyword evidence="1" id="KW-1133">Transmembrane helix</keyword>
<proteinExistence type="predicted"/>